<dbReference type="EMBL" id="OX465081">
    <property type="protein sequence ID" value="CAI9285485.1"/>
    <property type="molecule type" value="Genomic_DNA"/>
</dbReference>
<evidence type="ECO:0000256" key="1">
    <source>
        <dbReference type="SAM" id="Coils"/>
    </source>
</evidence>
<organism evidence="2 3">
    <name type="scientific">Lactuca saligna</name>
    <name type="common">Willowleaf lettuce</name>
    <dbReference type="NCBI Taxonomy" id="75948"/>
    <lineage>
        <taxon>Eukaryota</taxon>
        <taxon>Viridiplantae</taxon>
        <taxon>Streptophyta</taxon>
        <taxon>Embryophyta</taxon>
        <taxon>Tracheophyta</taxon>
        <taxon>Spermatophyta</taxon>
        <taxon>Magnoliopsida</taxon>
        <taxon>eudicotyledons</taxon>
        <taxon>Gunneridae</taxon>
        <taxon>Pentapetalae</taxon>
        <taxon>asterids</taxon>
        <taxon>campanulids</taxon>
        <taxon>Asterales</taxon>
        <taxon>Asteraceae</taxon>
        <taxon>Cichorioideae</taxon>
        <taxon>Cichorieae</taxon>
        <taxon>Lactucinae</taxon>
        <taxon>Lactuca</taxon>
    </lineage>
</organism>
<name>A0AA35Z3Z9_LACSI</name>
<dbReference type="AlphaFoldDB" id="A0AA35Z3Z9"/>
<evidence type="ECO:0000313" key="3">
    <source>
        <dbReference type="Proteomes" id="UP001177003"/>
    </source>
</evidence>
<accession>A0AA35Z3Z9</accession>
<gene>
    <name evidence="2" type="ORF">LSALG_LOCUS24949</name>
</gene>
<sequence>MLMTMKQFKILNTKLNSILQSQADLGGGNSVTSLEMDGLLKMVEGRISSKVLGMIKDSKSRLLDKIDLCDHSNEMRVNAQKSTFEGDLKELKLVAKERHVLFIQDVKKVREDVNYKLQELRQDMEKEIANVRTEFASLNQKVDIICDAVTKFAKLYKSLSPQISQLSSTENKNFMEVFTLLKELKTLSSTPASSSLLSSEDLIKTFSQFESLLLQQLTPLSRISSLLPTMDAPLASTGVQAGEKKIEGSKAGGEDVKVVGKESLLELEKVFTILSIFHSVNLKA</sequence>
<protein>
    <submittedName>
        <fullName evidence="2">Uncharacterized protein</fullName>
    </submittedName>
</protein>
<feature type="coiled-coil region" evidence="1">
    <location>
        <begin position="103"/>
        <end position="141"/>
    </location>
</feature>
<keyword evidence="3" id="KW-1185">Reference proteome</keyword>
<keyword evidence="1" id="KW-0175">Coiled coil</keyword>
<reference evidence="2" key="1">
    <citation type="submission" date="2023-04" db="EMBL/GenBank/DDBJ databases">
        <authorList>
            <person name="Vijverberg K."/>
            <person name="Xiong W."/>
            <person name="Schranz E."/>
        </authorList>
    </citation>
    <scope>NUCLEOTIDE SEQUENCE</scope>
</reference>
<proteinExistence type="predicted"/>
<dbReference type="Proteomes" id="UP001177003">
    <property type="component" value="Chromosome 5"/>
</dbReference>
<evidence type="ECO:0000313" key="2">
    <source>
        <dbReference type="EMBL" id="CAI9285485.1"/>
    </source>
</evidence>